<dbReference type="Gene3D" id="3.90.550.10">
    <property type="entry name" value="Spore Coat Polysaccharide Biosynthesis Protein SpsA, Chain A"/>
    <property type="match status" value="1"/>
</dbReference>
<evidence type="ECO:0000259" key="8">
    <source>
        <dbReference type="Pfam" id="PF00535"/>
    </source>
</evidence>
<evidence type="ECO:0000256" key="1">
    <source>
        <dbReference type="ARBA" id="ARBA00004236"/>
    </source>
</evidence>
<feature type="transmembrane region" description="Helical" evidence="7">
    <location>
        <begin position="259"/>
        <end position="276"/>
    </location>
</feature>
<feature type="transmembrane region" description="Helical" evidence="7">
    <location>
        <begin position="296"/>
        <end position="315"/>
    </location>
</feature>
<dbReference type="SUPFAM" id="SSF53448">
    <property type="entry name" value="Nucleotide-diphospho-sugar transferases"/>
    <property type="match status" value="1"/>
</dbReference>
<keyword evidence="7" id="KW-1133">Transmembrane helix</keyword>
<protein>
    <submittedName>
        <fullName evidence="9">Glycosyl transferase family 2</fullName>
    </submittedName>
</protein>
<keyword evidence="4" id="KW-0328">Glycosyltransferase</keyword>
<dbReference type="InterPro" id="IPR001173">
    <property type="entry name" value="Glyco_trans_2-like"/>
</dbReference>
<evidence type="ECO:0000256" key="7">
    <source>
        <dbReference type="SAM" id="Phobius"/>
    </source>
</evidence>
<sequence>MSRVAIVIPMFNESRHIGRTLRAVHEAARRAEAMCRVIVVDNGSSDDSPQIARALGAEVLSLPGLSIGALRNRGAAACDSEWLAFLDADIEVPDTWLERLFALSDEDRGDVFALDCDTPRQAPWFAIAWQRRTLRSSELLQPRQWLPSPNLLMPRHWFAKVGGFNEGLRSGEDKDFTLRLHQAGARLVALRDPVVLHWGYEASWKEWLGKEMWRQGSHLQLLRSHGASLRLLRFPALSLGAWALDAMALSALLDGFPHLGLLLVLLASLPALALSLRQSLRQRDPRLMAQLWGLHFIRLHLAGMAFVLSLFNLTARRPARG</sequence>
<evidence type="ECO:0000313" key="9">
    <source>
        <dbReference type="EMBL" id="OAI84807.1"/>
    </source>
</evidence>
<evidence type="ECO:0000256" key="6">
    <source>
        <dbReference type="ARBA" id="ARBA00023136"/>
    </source>
</evidence>
<evidence type="ECO:0000256" key="5">
    <source>
        <dbReference type="ARBA" id="ARBA00022679"/>
    </source>
</evidence>
<dbReference type="EMBL" id="LUCV01000049">
    <property type="protein sequence ID" value="OAI84807.1"/>
    <property type="molecule type" value="Genomic_DNA"/>
</dbReference>
<evidence type="ECO:0000256" key="4">
    <source>
        <dbReference type="ARBA" id="ARBA00022676"/>
    </source>
</evidence>
<evidence type="ECO:0000256" key="3">
    <source>
        <dbReference type="ARBA" id="ARBA00022519"/>
    </source>
</evidence>
<accession>A0A177SA33</accession>
<reference evidence="9 10" key="1">
    <citation type="submission" date="2016-03" db="EMBL/GenBank/DDBJ databases">
        <title>Draft Genome Assembly of Pseudomonas putida strain CBF10-2.</title>
        <authorList>
            <person name="Iyer R.S."/>
            <person name="Damania A."/>
        </authorList>
    </citation>
    <scope>NUCLEOTIDE SEQUENCE [LARGE SCALE GENOMIC DNA]</scope>
    <source>
        <strain evidence="9 10">CBF10-2</strain>
    </source>
</reference>
<keyword evidence="3" id="KW-0997">Cell inner membrane</keyword>
<keyword evidence="5 9" id="KW-0808">Transferase</keyword>
<evidence type="ECO:0000256" key="2">
    <source>
        <dbReference type="ARBA" id="ARBA00022475"/>
    </source>
</evidence>
<dbReference type="PANTHER" id="PTHR43646">
    <property type="entry name" value="GLYCOSYLTRANSFERASE"/>
    <property type="match status" value="1"/>
</dbReference>
<gene>
    <name evidence="9" type="ORF">AYO28_02680</name>
</gene>
<dbReference type="AlphaFoldDB" id="A0A177SA33"/>
<keyword evidence="7" id="KW-0812">Transmembrane</keyword>
<feature type="domain" description="Glycosyltransferase 2-like" evidence="8">
    <location>
        <begin position="6"/>
        <end position="124"/>
    </location>
</feature>
<comment type="caution">
    <text evidence="9">The sequence shown here is derived from an EMBL/GenBank/DDBJ whole genome shotgun (WGS) entry which is preliminary data.</text>
</comment>
<dbReference type="InterPro" id="IPR029044">
    <property type="entry name" value="Nucleotide-diphossugar_trans"/>
</dbReference>
<dbReference type="Pfam" id="PF00535">
    <property type="entry name" value="Glycos_transf_2"/>
    <property type="match status" value="1"/>
</dbReference>
<comment type="subcellular location">
    <subcellularLocation>
        <location evidence="1">Cell membrane</location>
    </subcellularLocation>
</comment>
<keyword evidence="6 7" id="KW-0472">Membrane</keyword>
<organism evidence="9 10">
    <name type="scientific">Pseudomonas putida</name>
    <name type="common">Arthrobacter siderocapsulatus</name>
    <dbReference type="NCBI Taxonomy" id="303"/>
    <lineage>
        <taxon>Bacteria</taxon>
        <taxon>Pseudomonadati</taxon>
        <taxon>Pseudomonadota</taxon>
        <taxon>Gammaproteobacteria</taxon>
        <taxon>Pseudomonadales</taxon>
        <taxon>Pseudomonadaceae</taxon>
        <taxon>Pseudomonas</taxon>
    </lineage>
</organism>
<dbReference type="RefSeq" id="WP_064304594.1">
    <property type="nucleotide sequence ID" value="NZ_LUCV01000049.1"/>
</dbReference>
<keyword evidence="2" id="KW-1003">Cell membrane</keyword>
<dbReference type="GO" id="GO:0005886">
    <property type="term" value="C:plasma membrane"/>
    <property type="evidence" value="ECO:0007669"/>
    <property type="project" value="UniProtKB-SubCell"/>
</dbReference>
<dbReference type="Proteomes" id="UP000077752">
    <property type="component" value="Unassembled WGS sequence"/>
</dbReference>
<dbReference type="PANTHER" id="PTHR43646:SF2">
    <property type="entry name" value="GLYCOSYLTRANSFERASE 2-LIKE DOMAIN-CONTAINING PROTEIN"/>
    <property type="match status" value="1"/>
</dbReference>
<evidence type="ECO:0000313" key="10">
    <source>
        <dbReference type="Proteomes" id="UP000077752"/>
    </source>
</evidence>
<proteinExistence type="predicted"/>
<name>A0A177SA33_PSEPU</name>
<dbReference type="GO" id="GO:0016757">
    <property type="term" value="F:glycosyltransferase activity"/>
    <property type="evidence" value="ECO:0007669"/>
    <property type="project" value="UniProtKB-KW"/>
</dbReference>